<proteinExistence type="predicted"/>
<dbReference type="Gene3D" id="3.40.50.2000">
    <property type="entry name" value="Glycogen Phosphorylase B"/>
    <property type="match status" value="2"/>
</dbReference>
<protein>
    <submittedName>
        <fullName evidence="3">Glycosyltransferase family 4 protein</fullName>
    </submittedName>
</protein>
<name>A0AAU7LU47_9BURK</name>
<dbReference type="RefSeq" id="WP_349280602.1">
    <property type="nucleotide sequence ID" value="NZ_CBCSCU010000021.1"/>
</dbReference>
<dbReference type="EMBL" id="CP157675">
    <property type="protein sequence ID" value="XBP71232.1"/>
    <property type="molecule type" value="Genomic_DNA"/>
</dbReference>
<gene>
    <name evidence="3" type="ORF">ABLV49_05355</name>
</gene>
<dbReference type="InterPro" id="IPR028098">
    <property type="entry name" value="Glyco_trans_4-like_N"/>
</dbReference>
<keyword evidence="1" id="KW-0812">Transmembrane</keyword>
<dbReference type="PANTHER" id="PTHR12526:SF637">
    <property type="entry name" value="GLYCOSYLTRANSFERASE EPSF-RELATED"/>
    <property type="match status" value="1"/>
</dbReference>
<dbReference type="SUPFAM" id="SSF53756">
    <property type="entry name" value="UDP-Glycosyltransferase/glycogen phosphorylase"/>
    <property type="match status" value="1"/>
</dbReference>
<dbReference type="CDD" id="cd03794">
    <property type="entry name" value="GT4_WbuB-like"/>
    <property type="match status" value="1"/>
</dbReference>
<dbReference type="GO" id="GO:0016757">
    <property type="term" value="F:glycosyltransferase activity"/>
    <property type="evidence" value="ECO:0007669"/>
    <property type="project" value="UniProtKB-ARBA"/>
</dbReference>
<dbReference type="Pfam" id="PF13579">
    <property type="entry name" value="Glyco_trans_4_4"/>
    <property type="match status" value="1"/>
</dbReference>
<keyword evidence="1" id="KW-1133">Transmembrane helix</keyword>
<organism evidence="3">
    <name type="scientific">Polaromonas hydrogenivorans</name>
    <dbReference type="NCBI Taxonomy" id="335476"/>
    <lineage>
        <taxon>Bacteria</taxon>
        <taxon>Pseudomonadati</taxon>
        <taxon>Pseudomonadota</taxon>
        <taxon>Betaproteobacteria</taxon>
        <taxon>Burkholderiales</taxon>
        <taxon>Comamonadaceae</taxon>
        <taxon>Polaromonas</taxon>
    </lineage>
</organism>
<accession>A0AAU7LU47</accession>
<keyword evidence="1" id="KW-0472">Membrane</keyword>
<feature type="transmembrane region" description="Helical" evidence="1">
    <location>
        <begin position="89"/>
        <end position="109"/>
    </location>
</feature>
<evidence type="ECO:0000313" key="3">
    <source>
        <dbReference type="EMBL" id="XBP71232.1"/>
    </source>
</evidence>
<reference evidence="3" key="1">
    <citation type="submission" date="2024-05" db="EMBL/GenBank/DDBJ databases">
        <authorList>
            <person name="Bunk B."/>
            <person name="Swiderski J."/>
            <person name="Sproer C."/>
            <person name="Thiel V."/>
        </authorList>
    </citation>
    <scope>NUCLEOTIDE SEQUENCE</scope>
    <source>
        <strain evidence="3">DSM 17735</strain>
    </source>
</reference>
<evidence type="ECO:0000259" key="2">
    <source>
        <dbReference type="Pfam" id="PF13579"/>
    </source>
</evidence>
<dbReference type="PANTHER" id="PTHR12526">
    <property type="entry name" value="GLYCOSYLTRANSFERASE"/>
    <property type="match status" value="1"/>
</dbReference>
<feature type="domain" description="Glycosyltransferase subfamily 4-like N-terminal" evidence="2">
    <location>
        <begin position="29"/>
        <end position="208"/>
    </location>
</feature>
<dbReference type="Pfam" id="PF13692">
    <property type="entry name" value="Glyco_trans_1_4"/>
    <property type="match status" value="1"/>
</dbReference>
<evidence type="ECO:0000256" key="1">
    <source>
        <dbReference type="SAM" id="Phobius"/>
    </source>
</evidence>
<sequence>MTDKNHQKLFIFDHASYLPNGSSPQRHYALARELLGMGIKTTLIGSGFDHRSGRNIKFDGLSLWKSQIVDEVRYVWLRLPVYKGFKARVLNMIFYPLLAILCFLSGYLGRPKCVVGSSPHLFAALGANAVAFLAGTRFVLEIRDLWPDSAVDVLGLNRKNPFVFAMRVVEKHLFCSADRVISVLPGIARYVNDKKFPIKRHPVWIPNGVDLGNFPATISYASRVEGQVVYFGAIGPANKLDMLLRIWVEIEKISSHMSLQIIGDGPSLPGIVSQCRELGLKRVKFLGFCKDKCELYSIASKASAFVLAVPVRRIYEYGVSMNKIPEYLALGRPLIYLGYGLDENLGSKPFALAINDADDQKTACRIVEFVAHAAGQEGMMKDARLLAEQMYSYTSLAKHFYQACMDCVPIKS</sequence>
<dbReference type="AlphaFoldDB" id="A0AAU7LU47"/>